<feature type="compositionally biased region" description="Low complexity" evidence="6">
    <location>
        <begin position="112"/>
        <end position="123"/>
    </location>
</feature>
<evidence type="ECO:0000256" key="5">
    <source>
        <dbReference type="PROSITE-ProRule" id="PRU00221"/>
    </source>
</evidence>
<evidence type="ECO:0000256" key="6">
    <source>
        <dbReference type="SAM" id="MobiDB-lite"/>
    </source>
</evidence>
<dbReference type="SMART" id="SM00320">
    <property type="entry name" value="WD40"/>
    <property type="match status" value="5"/>
</dbReference>
<dbReference type="Gene3D" id="2.130.10.10">
    <property type="entry name" value="YVTN repeat-like/Quinoprotein amine dehydrogenase"/>
    <property type="match status" value="1"/>
</dbReference>
<feature type="repeat" description="WD" evidence="5">
    <location>
        <begin position="607"/>
        <end position="639"/>
    </location>
</feature>
<dbReference type="PANTHER" id="PTHR22838:SF0">
    <property type="entry name" value="WD REPEAT-CONTAINING PROTEIN 26"/>
    <property type="match status" value="1"/>
</dbReference>
<dbReference type="GO" id="GO:0043161">
    <property type="term" value="P:proteasome-mediated ubiquitin-dependent protein catabolic process"/>
    <property type="evidence" value="ECO:0007669"/>
    <property type="project" value="TreeGrafter"/>
</dbReference>
<dbReference type="EMBL" id="JAWQEG010000761">
    <property type="protein sequence ID" value="KAK3885842.1"/>
    <property type="molecule type" value="Genomic_DNA"/>
</dbReference>
<dbReference type="SUPFAM" id="SSF50978">
    <property type="entry name" value="WD40 repeat-like"/>
    <property type="match status" value="1"/>
</dbReference>
<dbReference type="InterPro" id="IPR006594">
    <property type="entry name" value="LisH"/>
</dbReference>
<keyword evidence="9" id="KW-1185">Reference proteome</keyword>
<dbReference type="Pfam" id="PF00400">
    <property type="entry name" value="WD40"/>
    <property type="match status" value="4"/>
</dbReference>
<evidence type="ECO:0000259" key="7">
    <source>
        <dbReference type="PROSITE" id="PS50897"/>
    </source>
</evidence>
<dbReference type="InterPro" id="IPR006595">
    <property type="entry name" value="CTLH_C"/>
</dbReference>
<dbReference type="PROSITE" id="PS00678">
    <property type="entry name" value="WD_REPEATS_1"/>
    <property type="match status" value="1"/>
</dbReference>
<dbReference type="AlphaFoldDB" id="A0AAE1G6E5"/>
<dbReference type="InterPro" id="IPR015943">
    <property type="entry name" value="WD40/YVTN_repeat-like_dom_sf"/>
</dbReference>
<dbReference type="InterPro" id="IPR019775">
    <property type="entry name" value="WD40_repeat_CS"/>
</dbReference>
<feature type="compositionally biased region" description="Low complexity" evidence="6">
    <location>
        <begin position="41"/>
        <end position="76"/>
    </location>
</feature>
<dbReference type="PROSITE" id="PS50896">
    <property type="entry name" value="LISH"/>
    <property type="match status" value="1"/>
</dbReference>
<dbReference type="SMART" id="SM00668">
    <property type="entry name" value="CTLH"/>
    <property type="match status" value="1"/>
</dbReference>
<dbReference type="Proteomes" id="UP001286313">
    <property type="component" value="Unassembled WGS sequence"/>
</dbReference>
<comment type="subcellular location">
    <subcellularLocation>
        <location evidence="1">Cytoplasm</location>
    </subcellularLocation>
</comment>
<dbReference type="PROSITE" id="PS50897">
    <property type="entry name" value="CTLH"/>
    <property type="match status" value="1"/>
</dbReference>
<dbReference type="PROSITE" id="PS50294">
    <property type="entry name" value="WD_REPEATS_REGION"/>
    <property type="match status" value="2"/>
</dbReference>
<dbReference type="Pfam" id="PF21889">
    <property type="entry name" value="TPR1-like_2nd"/>
    <property type="match status" value="1"/>
</dbReference>
<keyword evidence="2" id="KW-0963">Cytoplasm</keyword>
<organism evidence="8 9">
    <name type="scientific">Petrolisthes cinctipes</name>
    <name type="common">Flat porcelain crab</name>
    <dbReference type="NCBI Taxonomy" id="88211"/>
    <lineage>
        <taxon>Eukaryota</taxon>
        <taxon>Metazoa</taxon>
        <taxon>Ecdysozoa</taxon>
        <taxon>Arthropoda</taxon>
        <taxon>Crustacea</taxon>
        <taxon>Multicrustacea</taxon>
        <taxon>Malacostraca</taxon>
        <taxon>Eumalacostraca</taxon>
        <taxon>Eucarida</taxon>
        <taxon>Decapoda</taxon>
        <taxon>Pleocyemata</taxon>
        <taxon>Anomura</taxon>
        <taxon>Galatheoidea</taxon>
        <taxon>Porcellanidae</taxon>
        <taxon>Petrolisthes</taxon>
    </lineage>
</organism>
<dbReference type="InterPro" id="IPR051350">
    <property type="entry name" value="WD_repeat-ST_regulator"/>
</dbReference>
<comment type="caution">
    <text evidence="8">The sequence shown here is derived from an EMBL/GenBank/DDBJ whole genome shotgun (WGS) entry which is preliminary data.</text>
</comment>
<evidence type="ECO:0000256" key="2">
    <source>
        <dbReference type="ARBA" id="ARBA00022490"/>
    </source>
</evidence>
<feature type="region of interest" description="Disordered" evidence="6">
    <location>
        <begin position="20"/>
        <end position="130"/>
    </location>
</feature>
<reference evidence="8" key="1">
    <citation type="submission" date="2023-10" db="EMBL/GenBank/DDBJ databases">
        <title>Genome assemblies of two species of porcelain crab, Petrolisthes cinctipes and Petrolisthes manimaculis (Anomura: Porcellanidae).</title>
        <authorList>
            <person name="Angst P."/>
        </authorList>
    </citation>
    <scope>NUCLEOTIDE SEQUENCE</scope>
    <source>
        <strain evidence="8">PB745_01</strain>
        <tissue evidence="8">Gill</tissue>
    </source>
</reference>
<evidence type="ECO:0000256" key="4">
    <source>
        <dbReference type="ARBA" id="ARBA00022737"/>
    </source>
</evidence>
<dbReference type="FunFam" id="2.130.10.10:FF:000087">
    <property type="entry name" value="WD repeat-containing protein 26 homolog"/>
    <property type="match status" value="1"/>
</dbReference>
<dbReference type="GO" id="GO:0005737">
    <property type="term" value="C:cytoplasm"/>
    <property type="evidence" value="ECO:0007669"/>
    <property type="project" value="UniProtKB-SubCell"/>
</dbReference>
<dbReference type="InterPro" id="IPR001680">
    <property type="entry name" value="WD40_rpt"/>
</dbReference>
<dbReference type="PANTHER" id="PTHR22838">
    <property type="entry name" value="WD REPEAT PROTEIN 26-RELATED"/>
    <property type="match status" value="1"/>
</dbReference>
<keyword evidence="3 5" id="KW-0853">WD repeat</keyword>
<keyword evidence="4" id="KW-0677">Repeat</keyword>
<feature type="region of interest" description="Disordered" evidence="6">
    <location>
        <begin position="645"/>
        <end position="685"/>
    </location>
</feature>
<evidence type="ECO:0000313" key="8">
    <source>
        <dbReference type="EMBL" id="KAK3885842.1"/>
    </source>
</evidence>
<accession>A0AAE1G6E5</accession>
<feature type="compositionally biased region" description="Low complexity" evidence="6">
    <location>
        <begin position="86"/>
        <end position="95"/>
    </location>
</feature>
<evidence type="ECO:0000256" key="1">
    <source>
        <dbReference type="ARBA" id="ARBA00004496"/>
    </source>
</evidence>
<feature type="compositionally biased region" description="Low complexity" evidence="6">
    <location>
        <begin position="646"/>
        <end position="667"/>
    </location>
</feature>
<dbReference type="InterPro" id="IPR036322">
    <property type="entry name" value="WD40_repeat_dom_sf"/>
</dbReference>
<feature type="compositionally biased region" description="Polar residues" evidence="6">
    <location>
        <begin position="96"/>
        <end position="109"/>
    </location>
</feature>
<dbReference type="SUPFAM" id="SSF81995">
    <property type="entry name" value="beta-sandwich domain of Sec23/24"/>
    <property type="match status" value="1"/>
</dbReference>
<sequence length="685" mass="75455">MAAGVVLGHHGVHLDTLASWQDPQYGGVSPPPRKKRKQEDTTASTTTTTSSTTPQQQSLSSTAPAPTTSTMQQQQHHQQHQHSHHQQQQQQQQQQANGASSEVVQQNGQSDGGCETENGVVEEVGGGGGPELSVVQQEMVRLIGQHLVQLGLKKSADLLMSESGCRLDHPAAARFRHCVMGGEWAKAESALSELRTLLDDPNSLKEMRFLLLEQKYLELLESGQAMEALTCLRSQLTPLQHNMERVHQLSSLMFMSNPEELRSAARWSGMGKESRKELMDRLQHFLPPSIMLPPHRLETLILQAVEQQRTQCAYHNTSTDTQVLGSSGSLLLDHSCPKQAFPGTTVQVLSDHCDEVWIARFSPDGAKLATGSKDSTVIIWDVDPETLTVTRRFTLDGHSYGVVYLAWSPDNSKLIVCLQEEAAELVVWDTERGEQICKVSNSPDDSLTCAAWHKDSRKFVCGGMRGQFYQCDLEGHILDSWEGVRVQCLAIQSDGRTVLASDTHHRIRGYHFEDVQDHNIIQEDHSIMSFTLDATGHYALLNVANQGVHLWDLRTRSLVRKFRGLTQGHYAIHSCFGGHNQDFVASGSEDNKVYIWHHRRELPVATLSGHTGIVNCVTWNPRHPAMVASVSDDATVRIWGPAAQYRGSAGRSGASTSTTSGSTTANGRETESAASHVFLSNGAAV</sequence>
<dbReference type="InterPro" id="IPR054080">
    <property type="entry name" value="TPR1-like_2nd"/>
</dbReference>
<feature type="domain" description="CTLH" evidence="7">
    <location>
        <begin position="168"/>
        <end position="227"/>
    </location>
</feature>
<protein>
    <recommendedName>
        <fullName evidence="7">CTLH domain-containing protein</fullName>
    </recommendedName>
</protein>
<name>A0AAE1G6E5_PETCI</name>
<dbReference type="GO" id="GO:0034657">
    <property type="term" value="C:GID complex"/>
    <property type="evidence" value="ECO:0007669"/>
    <property type="project" value="TreeGrafter"/>
</dbReference>
<evidence type="ECO:0000256" key="3">
    <source>
        <dbReference type="ARBA" id="ARBA00022574"/>
    </source>
</evidence>
<feature type="repeat" description="WD" evidence="5">
    <location>
        <begin position="349"/>
        <end position="390"/>
    </location>
</feature>
<gene>
    <name evidence="8" type="ORF">Pcinc_009969</name>
</gene>
<dbReference type="PROSITE" id="PS50082">
    <property type="entry name" value="WD_REPEATS_2"/>
    <property type="match status" value="2"/>
</dbReference>
<evidence type="ECO:0000313" key="9">
    <source>
        <dbReference type="Proteomes" id="UP001286313"/>
    </source>
</evidence>
<proteinExistence type="predicted"/>